<gene>
    <name evidence="5" type="ORF">LNL84_10140</name>
</gene>
<dbReference type="AlphaFoldDB" id="A0A9X2AZ47"/>
<organism evidence="5 6">
    <name type="scientific">Vibrio gelatinilyticus</name>
    <dbReference type="NCBI Taxonomy" id="2893468"/>
    <lineage>
        <taxon>Bacteria</taxon>
        <taxon>Pseudomonadati</taxon>
        <taxon>Pseudomonadota</taxon>
        <taxon>Gammaproteobacteria</taxon>
        <taxon>Vibrionales</taxon>
        <taxon>Vibrionaceae</taxon>
        <taxon>Vibrio</taxon>
    </lineage>
</organism>
<comment type="caution">
    <text evidence="5">The sequence shown here is derived from an EMBL/GenBank/DDBJ whole genome shotgun (WGS) entry which is preliminary data.</text>
</comment>
<dbReference type="PANTHER" id="PTHR43280">
    <property type="entry name" value="ARAC-FAMILY TRANSCRIPTIONAL REGULATOR"/>
    <property type="match status" value="1"/>
</dbReference>
<evidence type="ECO:0000259" key="4">
    <source>
        <dbReference type="PROSITE" id="PS01124"/>
    </source>
</evidence>
<keyword evidence="2" id="KW-0238">DNA-binding</keyword>
<dbReference type="RefSeq" id="WP_244357123.1">
    <property type="nucleotide sequence ID" value="NZ_JAJNNZ010000006.1"/>
</dbReference>
<dbReference type="SUPFAM" id="SSF51215">
    <property type="entry name" value="Regulatory protein AraC"/>
    <property type="match status" value="1"/>
</dbReference>
<dbReference type="SMART" id="SM00342">
    <property type="entry name" value="HTH_ARAC"/>
    <property type="match status" value="1"/>
</dbReference>
<sequence>MFKNRQNLCESVIEQFSTKSSWQDEVYLSEHCEERFLSSKDIPEFAGQEIFMAGLANLEDGYQVERQGVDVHTLLFTLEGGGVLITSDFVAAIEPYSLVVLPANSSFRFELNPQYNHWRMAWFLPKNTDRWKVLNETGQKVLPYHSCEHMWALLTLLHQEIGGRSSYRKLLVSEVCRILTGFESQTSGTQVRVQALFNLIESQLHLPWTVKEMANRTFISEEQFARISKQIYGQSPRSRLIQLRMDKACDLLRNNDWSITMIAERLGYKDPFNFTHRFTKEVGESPSRYRKRMMNKET</sequence>
<evidence type="ECO:0000256" key="3">
    <source>
        <dbReference type="ARBA" id="ARBA00023163"/>
    </source>
</evidence>
<evidence type="ECO:0000256" key="2">
    <source>
        <dbReference type="ARBA" id="ARBA00023125"/>
    </source>
</evidence>
<dbReference type="SUPFAM" id="SSF46689">
    <property type="entry name" value="Homeodomain-like"/>
    <property type="match status" value="1"/>
</dbReference>
<accession>A0A9X2AZ47</accession>
<dbReference type="PROSITE" id="PS00041">
    <property type="entry name" value="HTH_ARAC_FAMILY_1"/>
    <property type="match status" value="1"/>
</dbReference>
<dbReference type="PROSITE" id="PS01124">
    <property type="entry name" value="HTH_ARAC_FAMILY_2"/>
    <property type="match status" value="1"/>
</dbReference>
<dbReference type="Proteomes" id="UP001139488">
    <property type="component" value="Unassembled WGS sequence"/>
</dbReference>
<keyword evidence="1" id="KW-0805">Transcription regulation</keyword>
<name>A0A9X2AZ47_9VIBR</name>
<evidence type="ECO:0000313" key="6">
    <source>
        <dbReference type="Proteomes" id="UP001139488"/>
    </source>
</evidence>
<dbReference type="PANTHER" id="PTHR43280:SF11">
    <property type="entry name" value="RCS-SPECIFIC HTH-TYPE TRANSCRIPTIONAL ACTIVATOR RCLR"/>
    <property type="match status" value="1"/>
</dbReference>
<keyword evidence="6" id="KW-1185">Reference proteome</keyword>
<dbReference type="InterPro" id="IPR037923">
    <property type="entry name" value="HTH-like"/>
</dbReference>
<protein>
    <submittedName>
        <fullName evidence="5">AraC family transcriptional regulator</fullName>
    </submittedName>
</protein>
<keyword evidence="3" id="KW-0804">Transcription</keyword>
<reference evidence="5" key="1">
    <citation type="submission" date="2021-11" db="EMBL/GenBank/DDBJ databases">
        <title>Vibrio ZSDE26 sp. nov. and Vibrio ZSDZ34 sp. nov., isolated from coastal seawater in Qingdao.</title>
        <authorList>
            <person name="Zhang P."/>
        </authorList>
    </citation>
    <scope>NUCLEOTIDE SEQUENCE</scope>
    <source>
        <strain evidence="5">ZSDZ34</strain>
    </source>
</reference>
<feature type="domain" description="HTH araC/xylS-type" evidence="4">
    <location>
        <begin position="194"/>
        <end position="292"/>
    </location>
</feature>
<proteinExistence type="predicted"/>
<dbReference type="GO" id="GO:0043565">
    <property type="term" value="F:sequence-specific DNA binding"/>
    <property type="evidence" value="ECO:0007669"/>
    <property type="project" value="InterPro"/>
</dbReference>
<dbReference type="InterPro" id="IPR018062">
    <property type="entry name" value="HTH_AraC-typ_CS"/>
</dbReference>
<dbReference type="InterPro" id="IPR018060">
    <property type="entry name" value="HTH_AraC"/>
</dbReference>
<dbReference type="EMBL" id="JAJNNZ010000006">
    <property type="protein sequence ID" value="MCJ2377188.1"/>
    <property type="molecule type" value="Genomic_DNA"/>
</dbReference>
<dbReference type="Pfam" id="PF12833">
    <property type="entry name" value="HTH_18"/>
    <property type="match status" value="1"/>
</dbReference>
<evidence type="ECO:0000313" key="5">
    <source>
        <dbReference type="EMBL" id="MCJ2377188.1"/>
    </source>
</evidence>
<dbReference type="GO" id="GO:0003700">
    <property type="term" value="F:DNA-binding transcription factor activity"/>
    <property type="evidence" value="ECO:0007669"/>
    <property type="project" value="InterPro"/>
</dbReference>
<evidence type="ECO:0000256" key="1">
    <source>
        <dbReference type="ARBA" id="ARBA00023015"/>
    </source>
</evidence>
<dbReference type="InterPro" id="IPR009057">
    <property type="entry name" value="Homeodomain-like_sf"/>
</dbReference>
<dbReference type="Gene3D" id="1.10.10.60">
    <property type="entry name" value="Homeodomain-like"/>
    <property type="match status" value="2"/>
</dbReference>